<feature type="compositionally biased region" description="Basic and acidic residues" evidence="1">
    <location>
        <begin position="188"/>
        <end position="202"/>
    </location>
</feature>
<dbReference type="Pfam" id="PF07999">
    <property type="entry name" value="RHSP"/>
    <property type="match status" value="1"/>
</dbReference>
<dbReference type="InterPro" id="IPR006518">
    <property type="entry name" value="Trypano_RHS"/>
</dbReference>
<dbReference type="AlphaFoldDB" id="A0A422MV74"/>
<feature type="compositionally biased region" description="Basic and acidic residues" evidence="1">
    <location>
        <begin position="778"/>
        <end position="789"/>
    </location>
</feature>
<accession>A0A422MV74</accession>
<feature type="domain" description="Retrotransposon hot spot protein N-terminal" evidence="3">
    <location>
        <begin position="219"/>
        <end position="323"/>
    </location>
</feature>
<evidence type="ECO:0000313" key="6">
    <source>
        <dbReference type="Proteomes" id="UP000284403"/>
    </source>
</evidence>
<evidence type="ECO:0000259" key="3">
    <source>
        <dbReference type="Pfam" id="PF20445"/>
    </source>
</evidence>
<dbReference type="PANTHER" id="PTHR33129:SF3">
    <property type="entry name" value="HOT SPOT (RHS) PROTEIN, PUTATIVE-RELATED"/>
    <property type="match status" value="1"/>
</dbReference>
<keyword evidence="6" id="KW-1185">Reference proteome</keyword>
<dbReference type="Proteomes" id="UP000284403">
    <property type="component" value="Unassembled WGS sequence"/>
</dbReference>
<feature type="region of interest" description="Disordered" evidence="1">
    <location>
        <begin position="178"/>
        <end position="202"/>
    </location>
</feature>
<evidence type="ECO:0000256" key="1">
    <source>
        <dbReference type="SAM" id="MobiDB-lite"/>
    </source>
</evidence>
<feature type="region of interest" description="Disordered" evidence="1">
    <location>
        <begin position="632"/>
        <end position="656"/>
    </location>
</feature>
<feature type="compositionally biased region" description="Basic residues" evidence="1">
    <location>
        <begin position="836"/>
        <end position="849"/>
    </location>
</feature>
<dbReference type="GeneID" id="40323135"/>
<feature type="region of interest" description="Disordered" evidence="1">
    <location>
        <begin position="762"/>
        <end position="789"/>
    </location>
</feature>
<evidence type="ECO:0000259" key="2">
    <source>
        <dbReference type="Pfam" id="PF07999"/>
    </source>
</evidence>
<dbReference type="InterPro" id="IPR052980">
    <property type="entry name" value="Crinkler_effector"/>
</dbReference>
<dbReference type="EMBL" id="MKKU01001169">
    <property type="protein sequence ID" value="RNE97145.1"/>
    <property type="molecule type" value="Genomic_DNA"/>
</dbReference>
<dbReference type="Pfam" id="PF24466">
    <property type="entry name" value="DUF7578"/>
    <property type="match status" value="1"/>
</dbReference>
<reference evidence="5 6" key="1">
    <citation type="journal article" date="2018" name="BMC Genomics">
        <title>Genomic comparison of Trypanosoma conorhini and Trypanosoma rangeli to Trypanosoma cruzi strains of high and low virulence.</title>
        <authorList>
            <person name="Bradwell K.R."/>
            <person name="Koparde V.N."/>
            <person name="Matveyev A.V."/>
            <person name="Serrano M.G."/>
            <person name="Alves J.M."/>
            <person name="Parikh H."/>
            <person name="Huang B."/>
            <person name="Lee V."/>
            <person name="Espinosa-Alvarez O."/>
            <person name="Ortiz P.A."/>
            <person name="Costa-Martins A.G."/>
            <person name="Teixeira M.M."/>
            <person name="Buck G.A."/>
        </authorList>
    </citation>
    <scope>NUCLEOTIDE SEQUENCE [LARGE SCALE GENOMIC DNA]</scope>
    <source>
        <strain evidence="5 6">025E</strain>
    </source>
</reference>
<evidence type="ECO:0000259" key="4">
    <source>
        <dbReference type="Pfam" id="PF24466"/>
    </source>
</evidence>
<dbReference type="RefSeq" id="XP_029223532.1">
    <property type="nucleotide sequence ID" value="XM_029376341.1"/>
</dbReference>
<evidence type="ECO:0000313" key="5">
    <source>
        <dbReference type="EMBL" id="RNE97145.1"/>
    </source>
</evidence>
<organism evidence="5 6">
    <name type="scientific">Trypanosoma conorhini</name>
    <dbReference type="NCBI Taxonomy" id="83891"/>
    <lineage>
        <taxon>Eukaryota</taxon>
        <taxon>Discoba</taxon>
        <taxon>Euglenozoa</taxon>
        <taxon>Kinetoplastea</taxon>
        <taxon>Metakinetoplastina</taxon>
        <taxon>Trypanosomatida</taxon>
        <taxon>Trypanosomatidae</taxon>
        <taxon>Trypanosoma</taxon>
    </lineage>
</organism>
<protein>
    <submittedName>
        <fullName evidence="5">Retrotransposon hot spot (RHS) protein</fullName>
    </submittedName>
</protein>
<dbReference type="InterPro" id="IPR046836">
    <property type="entry name" value="RHS_C"/>
</dbReference>
<sequence length="866" mass="99398">MPPKRTRARAAESSATDLPRGQRHARAEPDSGDSTAPPAQRRRVEEKPARQRWTLTSTVKDVLLEGVDVTEQMTLNDFISKYVGSRFVVDEGRGVKMWMFARMPARCVTDPELRDSVLSVPAYQLLKDAPNLHADARKLAEHGVDCLEHWKEFDQKGIVSNVSLGKLDSALKVVEKNEKARQKKQARARQEEEERKGREEARARRIAEIASRPIPEGLYRSVLNARWSHVLELPEGEGEKMEVKEGQRPAQSWVYNMQGITFQLDDDAEQIRAPRPRLMIVSSEAGWLYSLVMSQALTDCYVNREVDRVWRIVQGDLDGEFVTEEKQYFDLRRRLVLGTPGIGKSMNAGSYILYQLLRYRTKKLNVVVYCFGGDLAYVFDKTKKSVTVCSGAGNVTDLVYDLAWRRKMKGYIIYDVDEKGHGPSRAFPPSTSWGIIVLSSPSERNFKGWAKQMMADLIVMNCPDKYDAKAMCAWETRNQSAQEQVKRWKLVEKRMDYVGPIPRFIFDRTKYVGRLTAADGALDLITASTAENYIFIRGMAMWPADDASHKLVMAARIRGRDDDETFVNLPICSYLGKKLMGKLTAIGKQRDFLYQVLRTRRSLLSEVLEKYGVYAFTDRGFVDNVLKQLKPLKPPEGRETRPCVLQSHPAKHPDSSVELAPLRDIDGKIGVEYGVLYVPLDMGFPMIDGFFFVDSPRKTMVGLQTTLAKQHHTTVSKVKLFNEQMTEYFINWGTFSKKLYWDIIYVQHGDSEAINTWQKCNADAQNEPKTRTRKAGKKNNEEEKRKVKEEKRIKEFWDKEVRQYQVAVSDESLRPKNNAQRRRQSARQVNNDTTTQRRRKPARQRKNTKKAQIQQRAAAKRTPNKK</sequence>
<comment type="caution">
    <text evidence="5">The sequence shown here is derived from an EMBL/GenBank/DDBJ whole genome shotgun (WGS) entry which is preliminary data.</text>
</comment>
<dbReference type="Pfam" id="PF20445">
    <property type="entry name" value="RHS_N"/>
    <property type="match status" value="1"/>
</dbReference>
<gene>
    <name evidence="5" type="ORF">Tco025E_09524</name>
</gene>
<dbReference type="OrthoDB" id="2340858at2759"/>
<dbReference type="PANTHER" id="PTHR33129">
    <property type="entry name" value="PROTEIN KINASE DOMAIN-CONTAINING PROTEIN-RELATED"/>
    <property type="match status" value="1"/>
</dbReference>
<dbReference type="NCBIfam" id="TIGR01631">
    <property type="entry name" value="Trypano_RHS"/>
    <property type="match status" value="1"/>
</dbReference>
<name>A0A422MV74_9TRYP</name>
<proteinExistence type="predicted"/>
<feature type="domain" description="Retrotransposon hot spot protein,C-terminal" evidence="2">
    <location>
        <begin position="336"/>
        <end position="633"/>
    </location>
</feature>
<dbReference type="InterPro" id="IPR056000">
    <property type="entry name" value="DUF7578"/>
</dbReference>
<dbReference type="InterPro" id="IPR046835">
    <property type="entry name" value="RHS_N"/>
</dbReference>
<feature type="domain" description="DUF7578" evidence="4">
    <location>
        <begin position="71"/>
        <end position="130"/>
    </location>
</feature>
<feature type="region of interest" description="Disordered" evidence="1">
    <location>
        <begin position="1"/>
        <end position="49"/>
    </location>
</feature>
<feature type="region of interest" description="Disordered" evidence="1">
    <location>
        <begin position="808"/>
        <end position="866"/>
    </location>
</feature>